<dbReference type="AlphaFoldDB" id="A0A6A0GPE0"/>
<evidence type="ECO:0000313" key="4">
    <source>
        <dbReference type="EMBL" id="KAA0183560.1"/>
    </source>
</evidence>
<reference evidence="4" key="1">
    <citation type="submission" date="2014-08" db="EMBL/GenBank/DDBJ databases">
        <authorList>
            <person name="Murali S."/>
            <person name="Richards S."/>
            <person name="Bandaranaike D."/>
            <person name="Bellair M."/>
            <person name="Blankenburg K."/>
            <person name="Chao H."/>
            <person name="Dinh H."/>
            <person name="Doddapaneni H."/>
            <person name="Dugan-Rocha S."/>
            <person name="Elkadiri S."/>
            <person name="Gnanaolivu R."/>
            <person name="Hughes D."/>
            <person name="Lee S."/>
            <person name="Li M."/>
            <person name="Ming W."/>
            <person name="Munidasa M."/>
            <person name="Muniz J."/>
            <person name="Nguyen L."/>
            <person name="Osuji N."/>
            <person name="Pu L.-L."/>
            <person name="Puazo M."/>
            <person name="Skinner E."/>
            <person name="Qu C."/>
            <person name="Quiroz J."/>
            <person name="Raj R."/>
            <person name="Weissenberger G."/>
            <person name="Xin Y."/>
            <person name="Zou X."/>
            <person name="Han Y."/>
            <person name="Worley K."/>
            <person name="Muzny D."/>
            <person name="Gibbs R."/>
        </authorList>
    </citation>
    <scope>NUCLEOTIDE SEQUENCE</scope>
    <source>
        <strain evidence="4">HAZT.00-mixed</strain>
        <tissue evidence="4">Whole organism</tissue>
    </source>
</reference>
<dbReference type="InterPro" id="IPR001251">
    <property type="entry name" value="CRAL-TRIO_dom"/>
</dbReference>
<dbReference type="EMBL" id="JQDR03017590">
    <property type="protein sequence ID" value="KAA0183560.1"/>
    <property type="molecule type" value="Genomic_DNA"/>
</dbReference>
<accession>A0A6A0GPE0</accession>
<feature type="compositionally biased region" description="Low complexity" evidence="2">
    <location>
        <begin position="320"/>
        <end position="347"/>
    </location>
</feature>
<dbReference type="GO" id="GO:0005737">
    <property type="term" value="C:cytoplasm"/>
    <property type="evidence" value="ECO:0007669"/>
    <property type="project" value="TreeGrafter"/>
</dbReference>
<evidence type="ECO:0000259" key="3">
    <source>
        <dbReference type="SMART" id="SM00516"/>
    </source>
</evidence>
<comment type="caution">
    <text evidence="4">The sequence shown here is derived from an EMBL/GenBank/DDBJ whole genome shotgun (WGS) entry which is preliminary data.</text>
</comment>
<dbReference type="InterPro" id="IPR051336">
    <property type="entry name" value="RhoGEF_Guanine_NuclExch_SF"/>
</dbReference>
<dbReference type="PANTHER" id="PTHR22826:SF106">
    <property type="entry name" value="TRIO, ISOFORM A"/>
    <property type="match status" value="1"/>
</dbReference>
<reference evidence="4" key="2">
    <citation type="journal article" date="2018" name="Environ. Sci. Technol.">
        <title>The Toxicogenome of Hyalella azteca: A Model for Sediment Ecotoxicology and Evolutionary Toxicology.</title>
        <authorList>
            <person name="Poynton H.C."/>
            <person name="Hasenbein S."/>
            <person name="Benoit J.B."/>
            <person name="Sepulveda M.S."/>
            <person name="Poelchau M.F."/>
            <person name="Hughes D.S.T."/>
            <person name="Murali S.C."/>
            <person name="Chen S."/>
            <person name="Glastad K.M."/>
            <person name="Goodisman M.A.D."/>
            <person name="Werren J.H."/>
            <person name="Vineis J.H."/>
            <person name="Bowen J.L."/>
            <person name="Friedrich M."/>
            <person name="Jones J."/>
            <person name="Robertson H.M."/>
            <person name="Feyereisen R."/>
            <person name="Mechler-Hickson A."/>
            <person name="Mathers N."/>
            <person name="Lee C.E."/>
            <person name="Colbourne J.K."/>
            <person name="Biales A."/>
            <person name="Johnston J.S."/>
            <person name="Wellborn G.A."/>
            <person name="Rosendale A.J."/>
            <person name="Cridge A.G."/>
            <person name="Munoz-Torres M.C."/>
            <person name="Bain P.A."/>
            <person name="Manny A.R."/>
            <person name="Major K.M."/>
            <person name="Lambert F.N."/>
            <person name="Vulpe C.D."/>
            <person name="Tuck P."/>
            <person name="Blalock B.J."/>
            <person name="Lin Y.Y."/>
            <person name="Smith M.E."/>
            <person name="Ochoa-Acuna H."/>
            <person name="Chen M.M."/>
            <person name="Childers C.P."/>
            <person name="Qu J."/>
            <person name="Dugan S."/>
            <person name="Lee S.L."/>
            <person name="Chao H."/>
            <person name="Dinh H."/>
            <person name="Han Y."/>
            <person name="Doddapaneni H."/>
            <person name="Worley K.C."/>
            <person name="Muzny D.M."/>
            <person name="Gibbs R.A."/>
            <person name="Richards S."/>
        </authorList>
    </citation>
    <scope>NUCLEOTIDE SEQUENCE</scope>
    <source>
        <strain evidence="4">HAZT.00-mixed</strain>
        <tissue evidence="4">Whole organism</tissue>
    </source>
</reference>
<keyword evidence="1" id="KW-0344">Guanine-nucleotide releasing factor</keyword>
<dbReference type="GO" id="GO:0007411">
    <property type="term" value="P:axon guidance"/>
    <property type="evidence" value="ECO:0007669"/>
    <property type="project" value="TreeGrafter"/>
</dbReference>
<evidence type="ECO:0000256" key="2">
    <source>
        <dbReference type="SAM" id="MobiDB-lite"/>
    </source>
</evidence>
<name>A0A6A0GPE0_HYAAZ</name>
<reference evidence="4" key="3">
    <citation type="submission" date="2019-06" db="EMBL/GenBank/DDBJ databases">
        <authorList>
            <person name="Poynton C."/>
            <person name="Hasenbein S."/>
            <person name="Benoit J.B."/>
            <person name="Sepulveda M.S."/>
            <person name="Poelchau M.F."/>
            <person name="Murali S.C."/>
            <person name="Chen S."/>
            <person name="Glastad K.M."/>
            <person name="Werren J.H."/>
            <person name="Vineis J.H."/>
            <person name="Bowen J.L."/>
            <person name="Friedrich M."/>
            <person name="Jones J."/>
            <person name="Robertson H.M."/>
            <person name="Feyereisen R."/>
            <person name="Mechler-Hickson A."/>
            <person name="Mathers N."/>
            <person name="Lee C.E."/>
            <person name="Colbourne J.K."/>
            <person name="Biales A."/>
            <person name="Johnston J.S."/>
            <person name="Wellborn G.A."/>
            <person name="Rosendale A.J."/>
            <person name="Cridge A.G."/>
            <person name="Munoz-Torres M.C."/>
            <person name="Bain P.A."/>
            <person name="Manny A.R."/>
            <person name="Major K.M."/>
            <person name="Lambert F.N."/>
            <person name="Vulpe C.D."/>
            <person name="Tuck P."/>
            <person name="Blalock B.J."/>
            <person name="Lin Y.-Y."/>
            <person name="Smith M.E."/>
            <person name="Ochoa-Acuna H."/>
            <person name="Chen M.-J.M."/>
            <person name="Childers C.P."/>
            <person name="Qu J."/>
            <person name="Dugan S."/>
            <person name="Lee S.L."/>
            <person name="Chao H."/>
            <person name="Dinh H."/>
            <person name="Han Y."/>
            <person name="Doddapaneni H."/>
            <person name="Worley K.C."/>
            <person name="Muzny D.M."/>
            <person name="Gibbs R.A."/>
            <person name="Richards S."/>
        </authorList>
    </citation>
    <scope>NUCLEOTIDE SEQUENCE</scope>
    <source>
        <strain evidence="4">HAZT.00-mixed</strain>
        <tissue evidence="4">Whole organism</tissue>
    </source>
</reference>
<proteinExistence type="predicted"/>
<dbReference type="GO" id="GO:0005085">
    <property type="term" value="F:guanyl-nucleotide exchange factor activity"/>
    <property type="evidence" value="ECO:0007669"/>
    <property type="project" value="UniProtKB-KW"/>
</dbReference>
<dbReference type="GO" id="GO:0019898">
    <property type="term" value="C:extrinsic component of membrane"/>
    <property type="evidence" value="ECO:0007669"/>
    <property type="project" value="TreeGrafter"/>
</dbReference>
<dbReference type="Pfam" id="PF13716">
    <property type="entry name" value="CRAL_TRIO_2"/>
    <property type="match status" value="1"/>
</dbReference>
<dbReference type="PANTHER" id="PTHR22826">
    <property type="entry name" value="RHO GUANINE EXCHANGE FACTOR-RELATED"/>
    <property type="match status" value="1"/>
</dbReference>
<dbReference type="Proteomes" id="UP000711488">
    <property type="component" value="Unassembled WGS sequence"/>
</dbReference>
<feature type="region of interest" description="Disordered" evidence="2">
    <location>
        <begin position="306"/>
        <end position="360"/>
    </location>
</feature>
<feature type="domain" description="CRAL-TRIO" evidence="3">
    <location>
        <begin position="9"/>
        <end position="148"/>
    </location>
</feature>
<organism evidence="4">
    <name type="scientific">Hyalella azteca</name>
    <name type="common">Amphipod</name>
    <dbReference type="NCBI Taxonomy" id="294128"/>
    <lineage>
        <taxon>Eukaryota</taxon>
        <taxon>Metazoa</taxon>
        <taxon>Ecdysozoa</taxon>
        <taxon>Arthropoda</taxon>
        <taxon>Crustacea</taxon>
        <taxon>Multicrustacea</taxon>
        <taxon>Malacostraca</taxon>
        <taxon>Eumalacostraca</taxon>
        <taxon>Peracarida</taxon>
        <taxon>Amphipoda</taxon>
        <taxon>Senticaudata</taxon>
        <taxon>Talitrida</taxon>
        <taxon>Talitroidea</taxon>
        <taxon>Hyalellidae</taxon>
        <taxon>Hyalella</taxon>
    </lineage>
</organism>
<evidence type="ECO:0000256" key="1">
    <source>
        <dbReference type="ARBA" id="ARBA00022658"/>
    </source>
</evidence>
<protein>
    <recommendedName>
        <fullName evidence="3">CRAL-TRIO domain-containing protein</fullName>
    </recommendedName>
</protein>
<gene>
    <name evidence="4" type="ORF">HAZT_HAZT007955</name>
</gene>
<sequence>MRAVDVMAILHEKVAFLSGGRDPRGGPLLTFPACDKREKLKHTDYRPLLHYLTRIPSEEVCELGFTVIVDMRGSTWGTVKPVLKELHLTFAHTVHIVYIIKPDNFWQKQRTSIGSQKYKFETSLMSVGALCKSVDPTQLTVDFDGSLPYDHNTWIELRLAIEEFTACSNSTLDQLESVRHEVVNTDLAEDVSLAKAAVEKHKQLQLRLTSPAIRDLHTMGHRLLQRLQCDESVSSSGGYDSGYSGRDSSSSLILANPDLQACVPSHQLYHNVPHTVQVHSTSKKLLYQLDHLVQICSQLRRDTPLRAKHVTPDGKVVYRGSQQQPQPGSGSGSSSASTSTSSTPQPGKGKGGVAVGSPASDYSEGASHVLAVIHEILAHHRAVEQRWTDKKHQLHQRLALRLFQEDVKQVRDT</sequence>
<dbReference type="SMART" id="SM00516">
    <property type="entry name" value="SEC14"/>
    <property type="match status" value="1"/>
</dbReference>